<dbReference type="InterPro" id="IPR043502">
    <property type="entry name" value="DNA/RNA_pol_sf"/>
</dbReference>
<feature type="compositionally biased region" description="Polar residues" evidence="8">
    <location>
        <begin position="2281"/>
        <end position="2291"/>
    </location>
</feature>
<dbReference type="InterPro" id="IPR005162">
    <property type="entry name" value="Retrotrans_gag_dom"/>
</dbReference>
<feature type="compositionally biased region" description="Low complexity" evidence="8">
    <location>
        <begin position="809"/>
        <end position="820"/>
    </location>
</feature>
<evidence type="ECO:0000256" key="8">
    <source>
        <dbReference type="SAM" id="MobiDB-lite"/>
    </source>
</evidence>
<evidence type="ECO:0000256" key="6">
    <source>
        <dbReference type="ARBA" id="ARBA00022801"/>
    </source>
</evidence>
<dbReference type="SUPFAM" id="SSF53098">
    <property type="entry name" value="Ribonuclease H-like"/>
    <property type="match status" value="1"/>
</dbReference>
<keyword evidence="3" id="KW-0548">Nucleotidyltransferase</keyword>
<feature type="domain" description="Rho-GAP" evidence="9">
    <location>
        <begin position="139"/>
        <end position="318"/>
    </location>
</feature>
<dbReference type="EC" id="2.7.7.49" evidence="1"/>
<name>A0AA38TEE2_9ASTR</name>
<dbReference type="Pfam" id="PF17917">
    <property type="entry name" value="RT_RNaseH"/>
    <property type="match status" value="1"/>
</dbReference>
<dbReference type="InterPro" id="IPR001584">
    <property type="entry name" value="Integrase_cat-core"/>
</dbReference>
<feature type="compositionally biased region" description="Low complexity" evidence="8">
    <location>
        <begin position="828"/>
        <end position="839"/>
    </location>
</feature>
<dbReference type="CDD" id="cd09274">
    <property type="entry name" value="RNase_HI_RT_Ty3"/>
    <property type="match status" value="1"/>
</dbReference>
<keyword evidence="12" id="KW-1185">Reference proteome</keyword>
<reference evidence="11" key="1">
    <citation type="submission" date="2023-03" db="EMBL/GenBank/DDBJ databases">
        <title>Chromosome-scale reference genome and RAD-based genetic map of yellow starthistle (Centaurea solstitialis) reveal putative structural variation and QTLs associated with invader traits.</title>
        <authorList>
            <person name="Reatini B."/>
            <person name="Cang F.A."/>
            <person name="Jiang Q."/>
            <person name="Mckibben M.T.W."/>
            <person name="Barker M.S."/>
            <person name="Rieseberg L.H."/>
            <person name="Dlugosch K.M."/>
        </authorList>
    </citation>
    <scope>NUCLEOTIDE SEQUENCE</scope>
    <source>
        <strain evidence="11">CAN-66</strain>
        <tissue evidence="11">Leaf</tissue>
    </source>
</reference>
<keyword evidence="6" id="KW-0378">Hydrolase</keyword>
<dbReference type="CDD" id="cd00303">
    <property type="entry name" value="retropepsin_like"/>
    <property type="match status" value="1"/>
</dbReference>
<dbReference type="Pfam" id="PF00620">
    <property type="entry name" value="RhoGAP"/>
    <property type="match status" value="1"/>
</dbReference>
<evidence type="ECO:0000256" key="4">
    <source>
        <dbReference type="ARBA" id="ARBA00022722"/>
    </source>
</evidence>
<dbReference type="InterPro" id="IPR000198">
    <property type="entry name" value="RhoGAP_dom"/>
</dbReference>
<dbReference type="SUPFAM" id="SSF56672">
    <property type="entry name" value="DNA/RNA polymerases"/>
    <property type="match status" value="1"/>
</dbReference>
<dbReference type="EMBL" id="JARYMX010000004">
    <property type="protein sequence ID" value="KAJ9553180.1"/>
    <property type="molecule type" value="Genomic_DNA"/>
</dbReference>
<dbReference type="InterPro" id="IPR041373">
    <property type="entry name" value="RT_RNaseH"/>
</dbReference>
<dbReference type="Gene3D" id="2.40.70.10">
    <property type="entry name" value="Acid Proteases"/>
    <property type="match status" value="1"/>
</dbReference>
<dbReference type="GO" id="GO:0015074">
    <property type="term" value="P:DNA integration"/>
    <property type="evidence" value="ECO:0007669"/>
    <property type="project" value="InterPro"/>
</dbReference>
<dbReference type="PROSITE" id="PS50994">
    <property type="entry name" value="INTEGRASE"/>
    <property type="match status" value="1"/>
</dbReference>
<dbReference type="Pfam" id="PF00078">
    <property type="entry name" value="RVT_1"/>
    <property type="match status" value="1"/>
</dbReference>
<dbReference type="InterPro" id="IPR036397">
    <property type="entry name" value="RNaseH_sf"/>
</dbReference>
<evidence type="ECO:0000256" key="2">
    <source>
        <dbReference type="ARBA" id="ARBA00022679"/>
    </source>
</evidence>
<feature type="region of interest" description="Disordered" evidence="8">
    <location>
        <begin position="882"/>
        <end position="998"/>
    </location>
</feature>
<dbReference type="Pfam" id="PF00665">
    <property type="entry name" value="rve"/>
    <property type="match status" value="1"/>
</dbReference>
<evidence type="ECO:0000256" key="7">
    <source>
        <dbReference type="ARBA" id="ARBA00022918"/>
    </source>
</evidence>
<dbReference type="GO" id="GO:0003676">
    <property type="term" value="F:nucleic acid binding"/>
    <property type="evidence" value="ECO:0007669"/>
    <property type="project" value="InterPro"/>
</dbReference>
<dbReference type="GO" id="GO:0004519">
    <property type="term" value="F:endonuclease activity"/>
    <property type="evidence" value="ECO:0007669"/>
    <property type="project" value="UniProtKB-KW"/>
</dbReference>
<dbReference type="InterPro" id="IPR021109">
    <property type="entry name" value="Peptidase_aspartic_dom_sf"/>
</dbReference>
<dbReference type="InterPro" id="IPR041588">
    <property type="entry name" value="Integrase_H2C2"/>
</dbReference>
<proteinExistence type="predicted"/>
<keyword evidence="4" id="KW-0540">Nuclease</keyword>
<dbReference type="InterPro" id="IPR012337">
    <property type="entry name" value="RNaseH-like_sf"/>
</dbReference>
<dbReference type="PANTHER" id="PTHR37984">
    <property type="entry name" value="PROTEIN CBG26694"/>
    <property type="match status" value="1"/>
</dbReference>
<feature type="region of interest" description="Disordered" evidence="8">
    <location>
        <begin position="789"/>
        <end position="852"/>
    </location>
</feature>
<accession>A0AA38TEE2</accession>
<dbReference type="InterPro" id="IPR043128">
    <property type="entry name" value="Rev_trsase/Diguanyl_cyclase"/>
</dbReference>
<dbReference type="InterPro" id="IPR008936">
    <property type="entry name" value="Rho_GTPase_activation_prot"/>
</dbReference>
<keyword evidence="5" id="KW-0255">Endonuclease</keyword>
<dbReference type="PANTHER" id="PTHR37984:SF5">
    <property type="entry name" value="PROTEIN NYNRIN-LIKE"/>
    <property type="match status" value="1"/>
</dbReference>
<dbReference type="CDD" id="cd01647">
    <property type="entry name" value="RT_LTR"/>
    <property type="match status" value="1"/>
</dbReference>
<dbReference type="Pfam" id="PF17921">
    <property type="entry name" value="Integrase_H2C2"/>
    <property type="match status" value="1"/>
</dbReference>
<feature type="compositionally biased region" description="Polar residues" evidence="8">
    <location>
        <begin position="954"/>
        <end position="967"/>
    </location>
</feature>
<organism evidence="11 12">
    <name type="scientific">Centaurea solstitialis</name>
    <name type="common">yellow star-thistle</name>
    <dbReference type="NCBI Taxonomy" id="347529"/>
    <lineage>
        <taxon>Eukaryota</taxon>
        <taxon>Viridiplantae</taxon>
        <taxon>Streptophyta</taxon>
        <taxon>Embryophyta</taxon>
        <taxon>Tracheophyta</taxon>
        <taxon>Spermatophyta</taxon>
        <taxon>Magnoliopsida</taxon>
        <taxon>eudicotyledons</taxon>
        <taxon>Gunneridae</taxon>
        <taxon>Pentapetalae</taxon>
        <taxon>asterids</taxon>
        <taxon>campanulids</taxon>
        <taxon>Asterales</taxon>
        <taxon>Asteraceae</taxon>
        <taxon>Carduoideae</taxon>
        <taxon>Cardueae</taxon>
        <taxon>Centaureinae</taxon>
        <taxon>Centaurea</taxon>
    </lineage>
</organism>
<evidence type="ECO:0000256" key="3">
    <source>
        <dbReference type="ARBA" id="ARBA00022695"/>
    </source>
</evidence>
<gene>
    <name evidence="11" type="ORF">OSB04_017225</name>
</gene>
<dbReference type="Gene3D" id="1.10.340.70">
    <property type="match status" value="1"/>
</dbReference>
<dbReference type="PROSITE" id="PS50238">
    <property type="entry name" value="RHOGAP"/>
    <property type="match status" value="1"/>
</dbReference>
<keyword evidence="7" id="KW-0695">RNA-directed DNA polymerase</keyword>
<evidence type="ECO:0000256" key="1">
    <source>
        <dbReference type="ARBA" id="ARBA00012493"/>
    </source>
</evidence>
<protein>
    <recommendedName>
        <fullName evidence="1">RNA-directed DNA polymerase</fullName>
        <ecNumber evidence="1">2.7.7.49</ecNumber>
    </recommendedName>
</protein>
<dbReference type="SMART" id="SM00324">
    <property type="entry name" value="RhoGAP"/>
    <property type="match status" value="1"/>
</dbReference>
<dbReference type="Pfam" id="PF03732">
    <property type="entry name" value="Retrotrans_gag"/>
    <property type="match status" value="1"/>
</dbReference>
<dbReference type="SUPFAM" id="SSF48350">
    <property type="entry name" value="GTPase activation domain, GAP"/>
    <property type="match status" value="1"/>
</dbReference>
<feature type="compositionally biased region" description="Basic and acidic residues" evidence="8">
    <location>
        <begin position="927"/>
        <end position="952"/>
    </location>
</feature>
<evidence type="ECO:0000259" key="10">
    <source>
        <dbReference type="PROSITE" id="PS50994"/>
    </source>
</evidence>
<evidence type="ECO:0000313" key="12">
    <source>
        <dbReference type="Proteomes" id="UP001172457"/>
    </source>
</evidence>
<dbReference type="InterPro" id="IPR000477">
    <property type="entry name" value="RT_dom"/>
</dbReference>
<evidence type="ECO:0000256" key="5">
    <source>
        <dbReference type="ARBA" id="ARBA00022759"/>
    </source>
</evidence>
<comment type="caution">
    <text evidence="11">The sequence shown here is derived from an EMBL/GenBank/DDBJ whole genome shotgun (WGS) entry which is preliminary data.</text>
</comment>
<feature type="region of interest" description="Disordered" evidence="8">
    <location>
        <begin position="2235"/>
        <end position="2291"/>
    </location>
</feature>
<dbReference type="FunFam" id="3.30.70.270:FF:000020">
    <property type="entry name" value="Transposon Tf2-6 polyprotein-like Protein"/>
    <property type="match status" value="1"/>
</dbReference>
<dbReference type="Gene3D" id="3.10.10.10">
    <property type="entry name" value="HIV Type 1 Reverse Transcriptase, subunit A, domain 1"/>
    <property type="match status" value="1"/>
</dbReference>
<dbReference type="Gene3D" id="3.30.70.270">
    <property type="match status" value="2"/>
</dbReference>
<dbReference type="Proteomes" id="UP001172457">
    <property type="component" value="Chromosome 4"/>
</dbReference>
<dbReference type="InterPro" id="IPR050951">
    <property type="entry name" value="Retrovirus_Pol_polyprotein"/>
</dbReference>
<dbReference type="GO" id="GO:0007165">
    <property type="term" value="P:signal transduction"/>
    <property type="evidence" value="ECO:0007669"/>
    <property type="project" value="InterPro"/>
</dbReference>
<dbReference type="Gene3D" id="1.10.555.10">
    <property type="entry name" value="Rho GTPase activation protein"/>
    <property type="match status" value="1"/>
</dbReference>
<dbReference type="GO" id="GO:0003964">
    <property type="term" value="F:RNA-directed DNA polymerase activity"/>
    <property type="evidence" value="ECO:0007669"/>
    <property type="project" value="UniProtKB-KW"/>
</dbReference>
<dbReference type="GO" id="GO:0016787">
    <property type="term" value="F:hydrolase activity"/>
    <property type="evidence" value="ECO:0007669"/>
    <property type="project" value="UniProtKB-KW"/>
</dbReference>
<keyword evidence="2" id="KW-0808">Transferase</keyword>
<evidence type="ECO:0000259" key="9">
    <source>
        <dbReference type="PROSITE" id="PS50238"/>
    </source>
</evidence>
<dbReference type="Gene3D" id="3.30.420.10">
    <property type="entry name" value="Ribonuclease H-like superfamily/Ribonuclease H"/>
    <property type="match status" value="1"/>
</dbReference>
<sequence>MPSVVSPQWQEKASGFFSSSGTKLKEAGQSAGTFVGEVAKDAKGNVSGVAERVGSVVKSRWSFFQQPSTRQAMQERLVSAAATTSFFLRKGVSETKEKVVVGKVKVEEVAKKTAKKSKTLLTDIERWQKGVASTDVFGVPIEVTVQRQESTKPVPFVLIKCADYLVLSGLNAPDLFKSEGNKKAIQQLVSLYNQDLNAPLPEGVNPVDVAALVKCYLASLPQPLITSELQNEVRGARSSIPLMRNILKKLPTVNYMTLELTTALLLRMDARSLAMEMAPIIMWQKGQRPETYKQFWNQQSRTQSNTNADPVQNYNEWDMLADESEEMDVSSAIPLDDGVTIDFGAIEHRSKSSNSPSEIIFYELDFLLKRLLHKTFPEDRYLFTVVSVFLALGQGKLPIKFLAPLPGKRRMPRKVHGEFFDLDPEIDRTLRWQRKVQKELLKVLMADQEHPPSDEEDYSDEEELYQEQDIIQLANSKDGGIMDYAVPVLRQLHSGILKPKIKAAHFALKPLMFSMLQTNGQFGGTALEDPHSHLKSFMQISDSFRLPGVSSSALRLSLFPFSLRERARAWYDSLEPDSITSWTQMAETFLKKYFPPTRNAKSRLDISTFKQWDDEAVPDAWERYKELLRKCPHHGIPYCIQLETFYNGLTPTAKGMLDATAGGAFTGVTYNEGFKILEKISNNSGHWADPRGIPPKRNAANVQDTDAYSALAEQVSNMVEMMKNLSNPNGNERAPKKQVRFVTCSYCQENHSFEDCPGNPESVNYVNHNNYTQTTGAFSPTYNSKWRDHPNLGWHSPALNPPMQKPHGQTNHPSQNNNHHQQQRHVHFQNQNHQSSSSSSHHRQNNQNDAPPTLEAMLKGFMAQTQASIKNLENQVGQIAQEIKKRPDGTLPSDTETPQRPGKEQVKVITLRSGKTLIENNQVKSHTPPEKKDKEKENTKTEPEKKKVEPEKTFASSSFTNIPQSSKESNKRPLTHAPLHEKSDLPLLFPDEPKKVQKRDKTLVSDVSQSGDSPKIHSIPSRLDTIPEEEPVIQQVVEYDALPTPPLVPPPAPEKVTTSASVGRYIPYPERLRNQKEEQQFKKFLDVFKQLHINIPLVEAIEQMPSYAKFLKDILNKKKKLTEYETVALTKECSALIANKIPPKMKDPGCFTIPCCIGGKNVGKALCDLGASINLMPLSIFKSLGIGEARPTTVTLSLADKTIAYPEGKIEDVLVQVDKFIFPADFIILDFEADNEVPLLLGRPFLATGRTLIDVQKGELTMRVHDQEVTFNVFNSLKYPDDREDCSTLSVIETWCENGCRRGMLGIDESDSESDEEDCEEIVMPKEVLAFETLEAEDRKTLVPSSDVAPDLELKQLPSHLKYAFLGDSGKLPVIISSSLKSDQEEKLVQMLKQHKKAIAWTIADIKGISPTICQHKIILENKNFTSVEPQRRLNPVMKEVVKKEILKWLDAGIIYPIASSTCVSPVQCVPKKGGVTVVPNEKNELIPTRVVSGWRICMDYRRLNKVTQKDHFPLPFVDQMLDRLAGKEFYCFLDGYSGYNQIAIAPDDQEKTTFTCPYGTFAFRRMPFGLCNAPATFQRCMMSIFSDMLENSMEIFMDDFSVYGTSYDECLQNLEKCLERCEKTDLVLNWEKCHFMVEEGIVLGHLISKRGIEVDKAKLEVISKLPEPITVKGVRSFLGHAGFYRRFIKDFSKISKPLCVLLQHDQAFDFNEECKKAFKTLKEALVTAPIVTTPDWSQPFEIMCDASDWAVGAVLGQKKGKIFHSIYYASKTLNDAQLNYTTTEKELLAVVFAFEKFRAYLMGAKVIVHTDHAAIKYLISKKDAKPRLIRWVLLLQEFDLEIIDRKGVNNQVADHLSRLEKQKEMNKGVRSVKRCIPKEEVTSIIHHCHSGPCEGHFGGQRTASKILQSGFYWPSLHRDCHDFVKRCDECQRSGNISRRNEMPLNGILEIELFDVWGIDFMGPFPISNNCSYILVAVDYVSKWVEAMACHSNDAKTVVKFLHKHIFTRFGTPRALISDEGTHFINNLLEELLSKYNIQHRVATAYHPQTNGLAELSNREIKGILAKVVKPHRKDWASKLDDALWAYRTAYKTPIGMSPFRLVFGKACHLPVELEHKAYWAIKELNMCLDEAGKKRTLQLCEMEEHRNASYENAKLYKENTKKWHDQRILPKDLIEGQKALLFNSKVKLFPGKFNSRWTGPFTIAKVYPYGVVDLIDPEREKLIKCLKRKNKKRKKQIQALEKDRKQQVQHKKRKAELQKAWEMGKSNKPIKMPFMPKSVLESSSSPTQSE</sequence>
<dbReference type="FunFam" id="3.10.20.370:FF:000001">
    <property type="entry name" value="Retrovirus-related Pol polyprotein from transposon 17.6-like protein"/>
    <property type="match status" value="1"/>
</dbReference>
<feature type="domain" description="Integrase catalytic" evidence="10">
    <location>
        <begin position="1940"/>
        <end position="2107"/>
    </location>
</feature>
<evidence type="ECO:0000313" key="11">
    <source>
        <dbReference type="EMBL" id="KAJ9553180.1"/>
    </source>
</evidence>
<dbReference type="CDD" id="cd00159">
    <property type="entry name" value="RhoGAP"/>
    <property type="match status" value="1"/>
</dbReference>